<evidence type="ECO:0000259" key="4">
    <source>
        <dbReference type="Pfam" id="PF06808"/>
    </source>
</evidence>
<keyword evidence="3" id="KW-0812">Transmembrane</keyword>
<keyword evidence="3" id="KW-1133">Transmembrane helix</keyword>
<evidence type="ECO:0000256" key="2">
    <source>
        <dbReference type="SAM" id="MobiDB-lite"/>
    </source>
</evidence>
<feature type="transmembrane region" description="Helical" evidence="3">
    <location>
        <begin position="564"/>
        <end position="585"/>
    </location>
</feature>
<feature type="transmembrane region" description="Helical" evidence="3">
    <location>
        <begin position="108"/>
        <end position="126"/>
    </location>
</feature>
<keyword evidence="1" id="KW-1003">Cell membrane</keyword>
<reference evidence="6" key="1">
    <citation type="journal article" date="2019" name="Int. J. Syst. Evol. Microbiol.">
        <title>The Global Catalogue of Microorganisms (GCM) 10K type strain sequencing project: providing services to taxonomists for standard genome sequencing and annotation.</title>
        <authorList>
            <consortium name="The Broad Institute Genomics Platform"/>
            <consortium name="The Broad Institute Genome Sequencing Center for Infectious Disease"/>
            <person name="Wu L."/>
            <person name="Ma J."/>
        </authorList>
    </citation>
    <scope>NUCLEOTIDE SEQUENCE [LARGE SCALE GENOMIC DNA]</scope>
    <source>
        <strain evidence="6">KCTC 42964</strain>
    </source>
</reference>
<evidence type="ECO:0000313" key="5">
    <source>
        <dbReference type="EMBL" id="MFC3229644.1"/>
    </source>
</evidence>
<dbReference type="PANTHER" id="PTHR43849:SF2">
    <property type="entry name" value="BLL3936 PROTEIN"/>
    <property type="match status" value="1"/>
</dbReference>
<dbReference type="PANTHER" id="PTHR43849">
    <property type="entry name" value="BLL3936 PROTEIN"/>
    <property type="match status" value="1"/>
</dbReference>
<dbReference type="InterPro" id="IPR010656">
    <property type="entry name" value="DctM"/>
</dbReference>
<feature type="transmembrane region" description="Helical" evidence="3">
    <location>
        <begin position="403"/>
        <end position="418"/>
    </location>
</feature>
<keyword evidence="1" id="KW-0813">Transport</keyword>
<dbReference type="Pfam" id="PF06808">
    <property type="entry name" value="DctM"/>
    <property type="match status" value="1"/>
</dbReference>
<dbReference type="Proteomes" id="UP001595528">
    <property type="component" value="Unassembled WGS sequence"/>
</dbReference>
<comment type="function">
    <text evidence="1">Part of the tripartite ATP-independent periplasmic (TRAP) transport system.</text>
</comment>
<feature type="transmembrane region" description="Helical" evidence="3">
    <location>
        <begin position="138"/>
        <end position="155"/>
    </location>
</feature>
<organism evidence="5 6">
    <name type="scientific">Marinibaculum pumilum</name>
    <dbReference type="NCBI Taxonomy" id="1766165"/>
    <lineage>
        <taxon>Bacteria</taxon>
        <taxon>Pseudomonadati</taxon>
        <taxon>Pseudomonadota</taxon>
        <taxon>Alphaproteobacteria</taxon>
        <taxon>Rhodospirillales</taxon>
        <taxon>Rhodospirillaceae</taxon>
        <taxon>Marinibaculum</taxon>
    </lineage>
</organism>
<feature type="transmembrane region" description="Helical" evidence="3">
    <location>
        <begin position="334"/>
        <end position="359"/>
    </location>
</feature>
<keyword evidence="6" id="KW-1185">Reference proteome</keyword>
<feature type="transmembrane region" description="Helical" evidence="3">
    <location>
        <begin position="380"/>
        <end position="397"/>
    </location>
</feature>
<feature type="transmembrane region" description="Helical" evidence="3">
    <location>
        <begin position="45"/>
        <end position="66"/>
    </location>
</feature>
<evidence type="ECO:0000313" key="6">
    <source>
        <dbReference type="Proteomes" id="UP001595528"/>
    </source>
</evidence>
<feature type="domain" description="TRAP C4-dicarboxylate transport system permease DctM subunit" evidence="4">
    <location>
        <begin position="153"/>
        <end position="584"/>
    </location>
</feature>
<feature type="transmembrane region" description="Helical" evidence="3">
    <location>
        <begin position="78"/>
        <end position="96"/>
    </location>
</feature>
<dbReference type="NCBIfam" id="TIGR02123">
    <property type="entry name" value="TRAP_fused"/>
    <property type="match status" value="1"/>
</dbReference>
<dbReference type="RefSeq" id="WP_379904043.1">
    <property type="nucleotide sequence ID" value="NZ_JBHRTR010000034.1"/>
</dbReference>
<feature type="transmembrane region" description="Helical" evidence="3">
    <location>
        <begin position="162"/>
        <end position="180"/>
    </location>
</feature>
<accession>A0ABV7L5D2</accession>
<sequence length="693" mass="73182">MTEHGPSHGTAEIPHAAPLPDKGGDRGARLLETERQAERPVLGSAARWVIAGGTVIAIGVAVNQLYNLRLGDYSMLEGMYLHLLAGLFLAMTFLCFRIRGGSAARIPWYDWLLALATLVVAGFFVLTSDEALNFGWEYAPPEIAVWFSIAFYLLILEGTRRAGGHVLFGIVLLFSLYPTFAEQVPDPLSGLTQPFRDVVPFFMISSEASFGIPMQAFGNLVIGFILFGAVLQYTGGGRFFNDLAMALVGRYRGGAAKVSIFASGFMGSMSGSVISNVLTTGAVSIPAMKKSGFSARYAAATEACASTGGVLMPPIMGATAFVMASWLGMPYVEIMLAAAIPSALYYFGIFAQIDAYAARRGLKGLTREALPRLAAALREGWSYIFVFALLIFLMMAFRWETTAPFYAVLLLLALNQLRRGDRFTLAGFVDMIVSVGRTLAELVAILLGIGMIVGAFQATGLTGPLATELVHMAGDSVAMLLLMGALTAFVFGMGMTVTACYIFLAVVLAPALVQAGLNELAVHLFILYWGMVSFITPPVALGAFAASTIAGANPIAAGWEAIRLGAVIYVAPFFFVLNPALIGQAPAGEVALALACALVGIWFIAAAIQGFLAFVGEFAPGIPGLAMRLLLGLAGLAVAAPVGLPGLGQTMLSLIGLALALPPILHAWRRGRRHAGGAAAARGDGTPERRGWL</sequence>
<proteinExistence type="predicted"/>
<evidence type="ECO:0000256" key="1">
    <source>
        <dbReference type="RuleBase" id="RU369079"/>
    </source>
</evidence>
<feature type="transmembrane region" description="Helical" evidence="3">
    <location>
        <begin position="650"/>
        <end position="668"/>
    </location>
</feature>
<evidence type="ECO:0000256" key="3">
    <source>
        <dbReference type="SAM" id="Phobius"/>
    </source>
</evidence>
<feature type="transmembrane region" description="Helical" evidence="3">
    <location>
        <begin position="439"/>
        <end position="458"/>
    </location>
</feature>
<gene>
    <name evidence="5" type="ORF">ACFOGJ_20515</name>
</gene>
<feature type="transmembrane region" description="Helical" evidence="3">
    <location>
        <begin position="310"/>
        <end position="328"/>
    </location>
</feature>
<feature type="transmembrane region" description="Helical" evidence="3">
    <location>
        <begin position="591"/>
        <end position="613"/>
    </location>
</feature>
<feature type="transmembrane region" description="Helical" evidence="3">
    <location>
        <begin position="529"/>
        <end position="552"/>
    </location>
</feature>
<feature type="transmembrane region" description="Helical" evidence="3">
    <location>
        <begin position="210"/>
        <end position="231"/>
    </location>
</feature>
<dbReference type="EMBL" id="JBHRTR010000034">
    <property type="protein sequence ID" value="MFC3229644.1"/>
    <property type="molecule type" value="Genomic_DNA"/>
</dbReference>
<keyword evidence="3" id="KW-0472">Membrane</keyword>
<protein>
    <submittedName>
        <fullName evidence="5">TRAP transporter permease</fullName>
    </submittedName>
</protein>
<feature type="region of interest" description="Disordered" evidence="2">
    <location>
        <begin position="1"/>
        <end position="25"/>
    </location>
</feature>
<name>A0ABV7L5D2_9PROT</name>
<comment type="caution">
    <text evidence="5">The sequence shown here is derived from an EMBL/GenBank/DDBJ whole genome shotgun (WGS) entry which is preliminary data.</text>
</comment>
<dbReference type="InterPro" id="IPR011853">
    <property type="entry name" value="TRAP_DctM-Dct_fused"/>
</dbReference>
<comment type="subcellular location">
    <subcellularLocation>
        <location evidence="1">Cell inner membrane</location>
        <topology evidence="1">Multi-pass membrane protein</topology>
    </subcellularLocation>
</comment>
<keyword evidence="1" id="KW-0997">Cell inner membrane</keyword>